<dbReference type="NCBIfam" id="NF008453">
    <property type="entry name" value="PRK11308.1"/>
    <property type="match status" value="2"/>
</dbReference>
<sequence>MSTTPAVTDRRQTAGGPEVVLSVRDLNVRFPSESGTVHAVRGVDFDLRAGEVLGIVGESGSGKSVTSMAIMGLLPESARVDGEVVLAGESVLGLSDKQMSRHRGNTISMVFQDPLSSLTPVLSIGQQITDAIGNHHPEMTRQQKEARAAELLTKVGIPSPEERLKNFPHEFSGGMRQRVMIAMAMANDPKVIICDEPTTALDVTVQAQVLELLKVAQRETGAAIVMITHDLGVVAGLADHLVVMYAGRPVERGTTREVFAQPSMPYTMGLIAAVPRLDVSPEHALATIPGQPPNLTQPPLGCPFAPRCPMAAEQCRQEEPVLRPVPGASARDDCSSGDGAALPQVALHSAACLRLEEALRSDPREVYGVERVQPSAIELTTRESRETVLEVEHLSRRFELRSRLLKRRLGVVQAVDDVSFDVREAECFSIVGESGSGKSTTLLEIMELDPPEGSTLHVNGTTVAGSKKRHRAPKELRAGIQMVFQDPTGALSPRQTVFELLAEPMQAQGWEADRISRRVMELIGIVGLQPDHLDRFPNAFSGGQRQRIGIARALALDPKVIVLDEPVSALDVSIQAGVVNLLQRLKSELGLSYVMVAHDLSVVRHISDRVAVMYLGRFVEVGDVEQIYERPRHPYTQALLSAIPVPDPEVESTRTHLVLEGDLPSPTNVPDGCSFRPRCPLYRLLPEEKRRSCQEVEPVLEPLAGEDDVDQRVACHHPADLLSTREAAVN</sequence>
<dbReference type="CDD" id="cd03257">
    <property type="entry name" value="ABC_NikE_OppD_transporters"/>
    <property type="match status" value="2"/>
</dbReference>
<keyword evidence="3" id="KW-0547">Nucleotide-binding</keyword>
<name>A0ABP6M2B8_9MICC</name>
<dbReference type="NCBIfam" id="TIGR01727">
    <property type="entry name" value="oligo_HPY"/>
    <property type="match status" value="2"/>
</dbReference>
<feature type="domain" description="ABC transporter" evidence="5">
    <location>
        <begin position="23"/>
        <end position="271"/>
    </location>
</feature>
<dbReference type="GO" id="GO:0005524">
    <property type="term" value="F:ATP binding"/>
    <property type="evidence" value="ECO:0007669"/>
    <property type="project" value="UniProtKB-KW"/>
</dbReference>
<keyword evidence="7" id="KW-1185">Reference proteome</keyword>
<dbReference type="InterPro" id="IPR013563">
    <property type="entry name" value="Oligopep_ABC_C"/>
</dbReference>
<evidence type="ECO:0000259" key="5">
    <source>
        <dbReference type="PROSITE" id="PS50893"/>
    </source>
</evidence>
<accession>A0ABP6M2B8</accession>
<protein>
    <submittedName>
        <fullName evidence="6">ABC transporter ATP-binding protein</fullName>
    </submittedName>
</protein>
<dbReference type="PANTHER" id="PTHR43776">
    <property type="entry name" value="TRANSPORT ATP-BINDING PROTEIN"/>
    <property type="match status" value="1"/>
</dbReference>
<dbReference type="InterPro" id="IPR050319">
    <property type="entry name" value="ABC_transp_ATP-bind"/>
</dbReference>
<evidence type="ECO:0000256" key="3">
    <source>
        <dbReference type="ARBA" id="ARBA00022741"/>
    </source>
</evidence>
<dbReference type="PROSITE" id="PS50893">
    <property type="entry name" value="ABC_TRANSPORTER_2"/>
    <property type="match status" value="2"/>
</dbReference>
<proteinExistence type="inferred from homology"/>
<evidence type="ECO:0000256" key="4">
    <source>
        <dbReference type="ARBA" id="ARBA00022840"/>
    </source>
</evidence>
<dbReference type="EMBL" id="BAAAVT010000015">
    <property type="protein sequence ID" value="GAA3070012.1"/>
    <property type="molecule type" value="Genomic_DNA"/>
</dbReference>
<dbReference type="RefSeq" id="WP_344681090.1">
    <property type="nucleotide sequence ID" value="NZ_BAAAVT010000015.1"/>
</dbReference>
<evidence type="ECO:0000256" key="2">
    <source>
        <dbReference type="ARBA" id="ARBA00022448"/>
    </source>
</evidence>
<gene>
    <name evidence="6" type="ORF">GCM10010529_23020</name>
</gene>
<dbReference type="PANTHER" id="PTHR43776:SF7">
    <property type="entry name" value="D,D-DIPEPTIDE TRANSPORT ATP-BINDING PROTEIN DDPF-RELATED"/>
    <property type="match status" value="1"/>
</dbReference>
<organism evidence="6 7">
    <name type="scientific">Nesterenkonia aethiopica</name>
    <dbReference type="NCBI Taxonomy" id="269144"/>
    <lineage>
        <taxon>Bacteria</taxon>
        <taxon>Bacillati</taxon>
        <taxon>Actinomycetota</taxon>
        <taxon>Actinomycetes</taxon>
        <taxon>Micrococcales</taxon>
        <taxon>Micrococcaceae</taxon>
        <taxon>Nesterenkonia</taxon>
    </lineage>
</organism>
<dbReference type="SMART" id="SM00382">
    <property type="entry name" value="AAA"/>
    <property type="match status" value="2"/>
</dbReference>
<dbReference type="SUPFAM" id="SSF52540">
    <property type="entry name" value="P-loop containing nucleoside triphosphate hydrolases"/>
    <property type="match status" value="2"/>
</dbReference>
<dbReference type="PROSITE" id="PS00211">
    <property type="entry name" value="ABC_TRANSPORTER_1"/>
    <property type="match status" value="2"/>
</dbReference>
<comment type="similarity">
    <text evidence="1">Belongs to the ABC transporter superfamily.</text>
</comment>
<feature type="domain" description="ABC transporter" evidence="5">
    <location>
        <begin position="400"/>
        <end position="640"/>
    </location>
</feature>
<dbReference type="Pfam" id="PF00005">
    <property type="entry name" value="ABC_tran"/>
    <property type="match status" value="2"/>
</dbReference>
<evidence type="ECO:0000313" key="7">
    <source>
        <dbReference type="Proteomes" id="UP001500236"/>
    </source>
</evidence>
<dbReference type="Gene3D" id="3.40.50.300">
    <property type="entry name" value="P-loop containing nucleotide triphosphate hydrolases"/>
    <property type="match status" value="2"/>
</dbReference>
<dbReference type="Proteomes" id="UP001500236">
    <property type="component" value="Unassembled WGS sequence"/>
</dbReference>
<dbReference type="InterPro" id="IPR017871">
    <property type="entry name" value="ABC_transporter-like_CS"/>
</dbReference>
<keyword evidence="4 6" id="KW-0067">ATP-binding</keyword>
<dbReference type="Pfam" id="PF08352">
    <property type="entry name" value="oligo_HPY"/>
    <property type="match status" value="2"/>
</dbReference>
<comment type="caution">
    <text evidence="6">The sequence shown here is derived from an EMBL/GenBank/DDBJ whole genome shotgun (WGS) entry which is preliminary data.</text>
</comment>
<keyword evidence="2" id="KW-0813">Transport</keyword>
<dbReference type="InterPro" id="IPR027417">
    <property type="entry name" value="P-loop_NTPase"/>
</dbReference>
<dbReference type="InterPro" id="IPR003593">
    <property type="entry name" value="AAA+_ATPase"/>
</dbReference>
<dbReference type="InterPro" id="IPR003439">
    <property type="entry name" value="ABC_transporter-like_ATP-bd"/>
</dbReference>
<evidence type="ECO:0000256" key="1">
    <source>
        <dbReference type="ARBA" id="ARBA00005417"/>
    </source>
</evidence>
<reference evidence="7" key="1">
    <citation type="journal article" date="2019" name="Int. J. Syst. Evol. Microbiol.">
        <title>The Global Catalogue of Microorganisms (GCM) 10K type strain sequencing project: providing services to taxonomists for standard genome sequencing and annotation.</title>
        <authorList>
            <consortium name="The Broad Institute Genomics Platform"/>
            <consortium name="The Broad Institute Genome Sequencing Center for Infectious Disease"/>
            <person name="Wu L."/>
            <person name="Ma J."/>
        </authorList>
    </citation>
    <scope>NUCLEOTIDE SEQUENCE [LARGE SCALE GENOMIC DNA]</scope>
    <source>
        <strain evidence="7">JCM 14309</strain>
    </source>
</reference>
<evidence type="ECO:0000313" key="6">
    <source>
        <dbReference type="EMBL" id="GAA3070012.1"/>
    </source>
</evidence>